<keyword evidence="2" id="KW-1185">Reference proteome</keyword>
<dbReference type="EMBL" id="ADVG01000005">
    <property type="protein sequence ID" value="EFH79663.1"/>
    <property type="molecule type" value="Genomic_DNA"/>
</dbReference>
<accession>D6U702</accession>
<comment type="caution">
    <text evidence="1">The sequence shown here is derived from an EMBL/GenBank/DDBJ whole genome shotgun (WGS) entry which is preliminary data.</text>
</comment>
<reference evidence="1" key="1">
    <citation type="journal article" date="2011" name="Stand. Genomic Sci.">
        <title>Non-contiguous finished genome sequence and contextual data of the filamentous soil bacterium Ktedonobacter racemifer type strain (SOSP1-21).</title>
        <authorList>
            <person name="Chang Y.J."/>
            <person name="Land M."/>
            <person name="Hauser L."/>
            <person name="Chertkov O."/>
            <person name="Del Rio T.G."/>
            <person name="Nolan M."/>
            <person name="Copeland A."/>
            <person name="Tice H."/>
            <person name="Cheng J.F."/>
            <person name="Lucas S."/>
            <person name="Han C."/>
            <person name="Goodwin L."/>
            <person name="Pitluck S."/>
            <person name="Ivanova N."/>
            <person name="Ovchinikova G."/>
            <person name="Pati A."/>
            <person name="Chen A."/>
            <person name="Palaniappan K."/>
            <person name="Mavromatis K."/>
            <person name="Liolios K."/>
            <person name="Brettin T."/>
            <person name="Fiebig A."/>
            <person name="Rohde M."/>
            <person name="Abt B."/>
            <person name="Goker M."/>
            <person name="Detter J.C."/>
            <person name="Woyke T."/>
            <person name="Bristow J."/>
            <person name="Eisen J.A."/>
            <person name="Markowitz V."/>
            <person name="Hugenholtz P."/>
            <person name="Kyrpides N.C."/>
            <person name="Klenk H.P."/>
            <person name="Lapidus A."/>
        </authorList>
    </citation>
    <scope>NUCLEOTIDE SEQUENCE [LARGE SCALE GENOMIC DNA]</scope>
    <source>
        <strain evidence="1">SOSP1-21</strain>
    </source>
</reference>
<sequence>MLVRYTSVLKCFILQTKPHTYVGCDPCFWRKSKSLWLALFFSERFFLGKAGHSSCGLSH</sequence>
<gene>
    <name evidence="1" type="ORF">Krac_0141</name>
</gene>
<evidence type="ECO:0000313" key="1">
    <source>
        <dbReference type="EMBL" id="EFH79663.1"/>
    </source>
</evidence>
<name>D6U702_KTERA</name>
<dbReference type="STRING" id="485913.Krac_0141"/>
<dbReference type="Proteomes" id="UP000004508">
    <property type="component" value="Unassembled WGS sequence"/>
</dbReference>
<dbReference type="InParanoid" id="D6U702"/>
<proteinExistence type="predicted"/>
<dbReference type="AlphaFoldDB" id="D6U702"/>
<organism evidence="1 2">
    <name type="scientific">Ktedonobacter racemifer DSM 44963</name>
    <dbReference type="NCBI Taxonomy" id="485913"/>
    <lineage>
        <taxon>Bacteria</taxon>
        <taxon>Bacillati</taxon>
        <taxon>Chloroflexota</taxon>
        <taxon>Ktedonobacteria</taxon>
        <taxon>Ktedonobacterales</taxon>
        <taxon>Ktedonobacteraceae</taxon>
        <taxon>Ktedonobacter</taxon>
    </lineage>
</organism>
<protein>
    <submittedName>
        <fullName evidence="1">Uncharacterized protein</fullName>
    </submittedName>
</protein>
<evidence type="ECO:0000313" key="2">
    <source>
        <dbReference type="Proteomes" id="UP000004508"/>
    </source>
</evidence>